<evidence type="ECO:0000313" key="6">
    <source>
        <dbReference type="EMBL" id="CAG1855397.1"/>
    </source>
</evidence>
<dbReference type="InterPro" id="IPR014712">
    <property type="entry name" value="ANTH_dom_sf"/>
</dbReference>
<dbReference type="OMA" id="IWAITIR"/>
<dbReference type="GO" id="GO:0005905">
    <property type="term" value="C:clathrin-coated pit"/>
    <property type="evidence" value="ECO:0000318"/>
    <property type="project" value="GO_Central"/>
</dbReference>
<dbReference type="PROSITE" id="PS50942">
    <property type="entry name" value="ENTH"/>
    <property type="match status" value="1"/>
</dbReference>
<dbReference type="OrthoDB" id="682511at2759"/>
<dbReference type="GO" id="GO:0006900">
    <property type="term" value="P:vesicle budding from membrane"/>
    <property type="evidence" value="ECO:0000318"/>
    <property type="project" value="GO_Central"/>
</dbReference>
<comment type="subcellular location">
    <subcellularLocation>
        <location evidence="1">Cytoplasmic vesicle</location>
        <location evidence="1">Clathrin-coated vesicle</location>
    </subcellularLocation>
    <subcellularLocation>
        <location evidence="2">Golgi apparatus</location>
    </subcellularLocation>
</comment>
<dbReference type="GO" id="GO:0030136">
    <property type="term" value="C:clathrin-coated vesicle"/>
    <property type="evidence" value="ECO:0000318"/>
    <property type="project" value="GO_Central"/>
</dbReference>
<dbReference type="EnsemblPlants" id="Ma07_t02360.1">
    <property type="protein sequence ID" value="Ma07_p02360.1"/>
    <property type="gene ID" value="Ma07_g02360"/>
</dbReference>
<sequence length="416" mass="46238">MTSPGEWWRRVTAAAKDKKSLCLTTMTKARGDHLAGGPRRAEVEAEVIRATTHDERSVDYKSARRVFGWANAAPSSFLHPTMWIIARRAERTRSWAVALKSLLLAHGLLRCSDDAPPTARLGRLPFDLSDFRDRSSSSSGFSAFVCAYFRFLDYRSHFYAQKPVKGATFTTIPAARPSDEEETEPDADLSELERLQALLDHQLQIRPYADGMRVRLVLEAMDWVAIEIFEVYSSICDRISHFLAGIVGSKSSKTTRSPASEDRKRRGTLGLRVLRRAAAQNSQIAAYFDLCRSLGVLNAAEPPAVQSISEEDMAELEQLLVDDFPVTEAEEEAEAGEREDKEAGGDSGTVITRSWVVFDEGEAHSAKEEMEGHFWNPDLCCSPEPSSVWASVVKPRRGGLRKGKADSIELIGLIYP</sequence>
<keyword evidence="8" id="KW-1185">Reference proteome</keyword>
<dbReference type="GO" id="GO:0005546">
    <property type="term" value="F:phosphatidylinositol-4,5-bisphosphate binding"/>
    <property type="evidence" value="ECO:0000318"/>
    <property type="project" value="GO_Central"/>
</dbReference>
<dbReference type="SUPFAM" id="SSF48464">
    <property type="entry name" value="ENTH/VHS domain"/>
    <property type="match status" value="1"/>
</dbReference>
<dbReference type="GO" id="GO:0005545">
    <property type="term" value="F:1-phosphatidylinositol binding"/>
    <property type="evidence" value="ECO:0000318"/>
    <property type="project" value="GO_Central"/>
</dbReference>
<dbReference type="Proteomes" id="UP000012960">
    <property type="component" value="Unplaced"/>
</dbReference>
<dbReference type="AlphaFoldDB" id="A0A804JRB0"/>
<protein>
    <submittedName>
        <fullName evidence="6">(wild Malaysian banana) hypothetical protein</fullName>
    </submittedName>
</protein>
<dbReference type="GO" id="GO:0000149">
    <property type="term" value="F:SNARE binding"/>
    <property type="evidence" value="ECO:0000318"/>
    <property type="project" value="GO_Central"/>
</dbReference>
<evidence type="ECO:0000313" key="7">
    <source>
        <dbReference type="EnsemblPlants" id="Ma07_p02360.1"/>
    </source>
</evidence>
<reference evidence="6" key="1">
    <citation type="submission" date="2021-03" db="EMBL/GenBank/DDBJ databases">
        <authorList>
            <consortium name="Genoscope - CEA"/>
            <person name="William W."/>
        </authorList>
    </citation>
    <scope>NUCLEOTIDE SEQUENCE</scope>
    <source>
        <strain evidence="6">Doubled-haploid Pahang</strain>
    </source>
</reference>
<feature type="domain" description="ENTH" evidence="5">
    <location>
        <begin position="35"/>
        <end position="166"/>
    </location>
</feature>
<dbReference type="GO" id="GO:0032050">
    <property type="term" value="F:clathrin heavy chain binding"/>
    <property type="evidence" value="ECO:0000318"/>
    <property type="project" value="GO_Central"/>
</dbReference>
<dbReference type="SMART" id="SM00273">
    <property type="entry name" value="ENTH"/>
    <property type="match status" value="1"/>
</dbReference>
<dbReference type="PANTHER" id="PTHR22951">
    <property type="entry name" value="CLATHRIN ASSEMBLY PROTEIN"/>
    <property type="match status" value="1"/>
</dbReference>
<dbReference type="GO" id="GO:0005794">
    <property type="term" value="C:Golgi apparatus"/>
    <property type="evidence" value="ECO:0007669"/>
    <property type="project" value="UniProtKB-SubCell"/>
</dbReference>
<dbReference type="Gene3D" id="1.20.58.150">
    <property type="entry name" value="ANTH domain"/>
    <property type="match status" value="1"/>
</dbReference>
<accession>A0A804JRB0</accession>
<evidence type="ECO:0000313" key="8">
    <source>
        <dbReference type="Proteomes" id="UP000012960"/>
    </source>
</evidence>
<organism evidence="7 8">
    <name type="scientific">Musa acuminata subsp. malaccensis</name>
    <name type="common">Wild banana</name>
    <name type="synonym">Musa malaccensis</name>
    <dbReference type="NCBI Taxonomy" id="214687"/>
    <lineage>
        <taxon>Eukaryota</taxon>
        <taxon>Viridiplantae</taxon>
        <taxon>Streptophyta</taxon>
        <taxon>Embryophyta</taxon>
        <taxon>Tracheophyta</taxon>
        <taxon>Spermatophyta</taxon>
        <taxon>Magnoliopsida</taxon>
        <taxon>Liliopsida</taxon>
        <taxon>Zingiberales</taxon>
        <taxon>Musaceae</taxon>
        <taxon>Musa</taxon>
    </lineage>
</organism>
<dbReference type="InterPro" id="IPR013809">
    <property type="entry name" value="ENTH"/>
</dbReference>
<dbReference type="InterPro" id="IPR045192">
    <property type="entry name" value="AP180-like"/>
</dbReference>
<dbReference type="InterPro" id="IPR011417">
    <property type="entry name" value="ANTH_dom"/>
</dbReference>
<dbReference type="Gene3D" id="1.25.40.90">
    <property type="match status" value="1"/>
</dbReference>
<dbReference type="FunCoup" id="A0A804JRB0">
    <property type="interactions" value="1490"/>
</dbReference>
<dbReference type="InterPro" id="IPR008942">
    <property type="entry name" value="ENTH_VHS"/>
</dbReference>
<name>A0A804JRB0_MUSAM</name>
<dbReference type="Gramene" id="Ma07_t02360.1">
    <property type="protein sequence ID" value="Ma07_p02360.1"/>
    <property type="gene ID" value="Ma07_g02360"/>
</dbReference>
<keyword evidence="4" id="KW-0968">Cytoplasmic vesicle</keyword>
<evidence type="ECO:0000256" key="3">
    <source>
        <dbReference type="ARBA" id="ARBA00023034"/>
    </source>
</evidence>
<evidence type="ECO:0000259" key="5">
    <source>
        <dbReference type="PROSITE" id="PS50942"/>
    </source>
</evidence>
<proteinExistence type="predicted"/>
<dbReference type="Pfam" id="PF07651">
    <property type="entry name" value="ANTH"/>
    <property type="match status" value="1"/>
</dbReference>
<dbReference type="PANTHER" id="PTHR22951:SF19">
    <property type="entry name" value="OS08G0467300 PROTEIN"/>
    <property type="match status" value="1"/>
</dbReference>
<dbReference type="GO" id="GO:0072583">
    <property type="term" value="P:clathrin-dependent endocytosis"/>
    <property type="evidence" value="ECO:0000318"/>
    <property type="project" value="GO_Central"/>
</dbReference>
<keyword evidence="3" id="KW-0333">Golgi apparatus</keyword>
<evidence type="ECO:0000256" key="1">
    <source>
        <dbReference type="ARBA" id="ARBA00004132"/>
    </source>
</evidence>
<gene>
    <name evidence="6" type="ORF">GSMUA_52410.1</name>
</gene>
<dbReference type="EMBL" id="HG996473">
    <property type="protein sequence ID" value="CAG1855397.1"/>
    <property type="molecule type" value="Genomic_DNA"/>
</dbReference>
<dbReference type="GO" id="GO:0048268">
    <property type="term" value="P:clathrin coat assembly"/>
    <property type="evidence" value="ECO:0007669"/>
    <property type="project" value="InterPro"/>
</dbReference>
<evidence type="ECO:0000256" key="4">
    <source>
        <dbReference type="ARBA" id="ARBA00023329"/>
    </source>
</evidence>
<reference evidence="7" key="2">
    <citation type="submission" date="2021-05" db="UniProtKB">
        <authorList>
            <consortium name="EnsemblPlants"/>
        </authorList>
    </citation>
    <scope>IDENTIFICATION</scope>
    <source>
        <strain evidence="7">subsp. malaccensis</strain>
    </source>
</reference>
<dbReference type="SUPFAM" id="SSF89009">
    <property type="entry name" value="GAT-like domain"/>
    <property type="match status" value="1"/>
</dbReference>
<evidence type="ECO:0000256" key="2">
    <source>
        <dbReference type="ARBA" id="ARBA00004555"/>
    </source>
</evidence>